<feature type="compositionally biased region" description="Gly residues" evidence="1">
    <location>
        <begin position="106"/>
        <end position="116"/>
    </location>
</feature>
<feature type="compositionally biased region" description="Low complexity" evidence="1">
    <location>
        <begin position="58"/>
        <end position="72"/>
    </location>
</feature>
<evidence type="ECO:0000313" key="4">
    <source>
        <dbReference type="EMBL" id="AXX91997.1"/>
    </source>
</evidence>
<gene>
    <name evidence="4" type="ORF">AMOL_1008</name>
    <name evidence="5" type="ORF">CPU12_00160</name>
</gene>
<sequence length="122" mass="13766">MKTLRIAAISVALCSFLVAQNTPNKGPMPFSSFDLNNDGVITSEEFYKVRNDRMTQKAQQNMPMRNAANAPAFESMDKNKDGKITKEEFTEFRLDRMKNNMKNKGQGMGMQQGKGMGMMNNK</sequence>
<evidence type="ECO:0000313" key="7">
    <source>
        <dbReference type="Proteomes" id="UP000262712"/>
    </source>
</evidence>
<dbReference type="Proteomes" id="UP000221222">
    <property type="component" value="Unassembled WGS sequence"/>
</dbReference>
<dbReference type="InterPro" id="IPR011992">
    <property type="entry name" value="EF-hand-dom_pair"/>
</dbReference>
<dbReference type="AlphaFoldDB" id="A0A2G1DL92"/>
<dbReference type="EMBL" id="NXFY01000001">
    <property type="protein sequence ID" value="PHO19230.1"/>
    <property type="molecule type" value="Genomic_DNA"/>
</dbReference>
<dbReference type="Gene3D" id="1.10.238.10">
    <property type="entry name" value="EF-hand"/>
    <property type="match status" value="1"/>
</dbReference>
<dbReference type="Proteomes" id="UP000262712">
    <property type="component" value="Chromosome"/>
</dbReference>
<proteinExistence type="predicted"/>
<dbReference type="InterPro" id="IPR018247">
    <property type="entry name" value="EF_Hand_1_Ca_BS"/>
</dbReference>
<evidence type="ECO:0000313" key="5">
    <source>
        <dbReference type="EMBL" id="PHO19230.1"/>
    </source>
</evidence>
<name>A0A2G1DL92_9BACT</name>
<dbReference type="RefSeq" id="WP_099341047.1">
    <property type="nucleotide sequence ID" value="NZ_CP032098.1"/>
</dbReference>
<protein>
    <submittedName>
        <fullName evidence="4">EF-hand domain-containing, calcium-binding protein</fullName>
    </submittedName>
</protein>
<feature type="chain" id="PRO_5044573627" evidence="2">
    <location>
        <begin position="20"/>
        <end position="122"/>
    </location>
</feature>
<evidence type="ECO:0000256" key="1">
    <source>
        <dbReference type="SAM" id="MobiDB-lite"/>
    </source>
</evidence>
<dbReference type="InterPro" id="IPR002048">
    <property type="entry name" value="EF_hand_dom"/>
</dbReference>
<dbReference type="KEGG" id="amol:AMOL_1008"/>
<evidence type="ECO:0000256" key="2">
    <source>
        <dbReference type="SAM" id="SignalP"/>
    </source>
</evidence>
<feature type="domain" description="EF-hand" evidence="3">
    <location>
        <begin position="30"/>
        <end position="56"/>
    </location>
</feature>
<organism evidence="5 6">
    <name type="scientific">Malaciobacter molluscorum LMG 25693</name>
    <dbReference type="NCBI Taxonomy" id="870501"/>
    <lineage>
        <taxon>Bacteria</taxon>
        <taxon>Pseudomonadati</taxon>
        <taxon>Campylobacterota</taxon>
        <taxon>Epsilonproteobacteria</taxon>
        <taxon>Campylobacterales</taxon>
        <taxon>Arcobacteraceae</taxon>
        <taxon>Malaciobacter</taxon>
    </lineage>
</organism>
<dbReference type="EMBL" id="CP032098">
    <property type="protein sequence ID" value="AXX91997.1"/>
    <property type="molecule type" value="Genomic_DNA"/>
</dbReference>
<accession>A0A2G1DL92</accession>
<feature type="region of interest" description="Disordered" evidence="1">
    <location>
        <begin position="57"/>
        <end position="122"/>
    </location>
</feature>
<dbReference type="PROSITE" id="PS00018">
    <property type="entry name" value="EF_HAND_1"/>
    <property type="match status" value="2"/>
</dbReference>
<reference evidence="5 6" key="1">
    <citation type="submission" date="2017-09" db="EMBL/GenBank/DDBJ databases">
        <title>Arcobacter canalis sp. nov., a new species isolated from a water canal contaminated with urban sewage.</title>
        <authorList>
            <person name="Perez-Cataluna A."/>
            <person name="Salas-Masso N."/>
            <person name="Figueras M.J."/>
        </authorList>
    </citation>
    <scope>NUCLEOTIDE SEQUENCE [LARGE SCALE GENOMIC DNA]</scope>
    <source>
        <strain evidence="5 6">F98-3</strain>
    </source>
</reference>
<keyword evidence="6" id="KW-1185">Reference proteome</keyword>
<feature type="signal peptide" evidence="2">
    <location>
        <begin position="1"/>
        <end position="19"/>
    </location>
</feature>
<keyword evidence="2" id="KW-0732">Signal</keyword>
<evidence type="ECO:0000259" key="3">
    <source>
        <dbReference type="PROSITE" id="PS50222"/>
    </source>
</evidence>
<feature type="compositionally biased region" description="Basic and acidic residues" evidence="1">
    <location>
        <begin position="75"/>
        <end position="98"/>
    </location>
</feature>
<reference evidence="4 7" key="2">
    <citation type="submission" date="2018-08" db="EMBL/GenBank/DDBJ databases">
        <title>Complete genome of the Arcobacter molluscorum type strain LMG 25693.</title>
        <authorList>
            <person name="Miller W.G."/>
            <person name="Yee E."/>
            <person name="Bono J.L."/>
        </authorList>
    </citation>
    <scope>NUCLEOTIDE SEQUENCE [LARGE SCALE GENOMIC DNA]</scope>
    <source>
        <strain evidence="4 7">CECT 7696</strain>
    </source>
</reference>
<dbReference type="SUPFAM" id="SSF47473">
    <property type="entry name" value="EF-hand"/>
    <property type="match status" value="1"/>
</dbReference>
<dbReference type="PROSITE" id="PS50222">
    <property type="entry name" value="EF_HAND_2"/>
    <property type="match status" value="2"/>
</dbReference>
<dbReference type="GO" id="GO:0005509">
    <property type="term" value="F:calcium ion binding"/>
    <property type="evidence" value="ECO:0007669"/>
    <property type="project" value="InterPro"/>
</dbReference>
<feature type="domain" description="EF-hand" evidence="3">
    <location>
        <begin position="72"/>
        <end position="99"/>
    </location>
</feature>
<dbReference type="CDD" id="cd00051">
    <property type="entry name" value="EFh"/>
    <property type="match status" value="1"/>
</dbReference>
<dbReference type="Pfam" id="PF13202">
    <property type="entry name" value="EF-hand_5"/>
    <property type="match status" value="2"/>
</dbReference>
<evidence type="ECO:0000313" key="6">
    <source>
        <dbReference type="Proteomes" id="UP000221222"/>
    </source>
</evidence>